<feature type="domain" description="GGDEF" evidence="4">
    <location>
        <begin position="311"/>
        <end position="444"/>
    </location>
</feature>
<dbReference type="SUPFAM" id="SSF55073">
    <property type="entry name" value="Nucleotide cyclase"/>
    <property type="match status" value="1"/>
</dbReference>
<evidence type="ECO:0008006" key="7">
    <source>
        <dbReference type="Google" id="ProtNLM"/>
    </source>
</evidence>
<dbReference type="PANTHER" id="PTHR44757:SF2">
    <property type="entry name" value="BIOFILM ARCHITECTURE MAINTENANCE PROTEIN MBAA"/>
    <property type="match status" value="1"/>
</dbReference>
<gene>
    <name evidence="5" type="ORF">GCM10007971_01010</name>
</gene>
<reference evidence="5" key="1">
    <citation type="journal article" date="2014" name="Int. J. Syst. Evol. Microbiol.">
        <title>Complete genome sequence of Corynebacterium casei LMG S-19264T (=DSM 44701T), isolated from a smear-ripened cheese.</title>
        <authorList>
            <consortium name="US DOE Joint Genome Institute (JGI-PGF)"/>
            <person name="Walter F."/>
            <person name="Albersmeier A."/>
            <person name="Kalinowski J."/>
            <person name="Ruckert C."/>
        </authorList>
    </citation>
    <scope>NUCLEOTIDE SEQUENCE</scope>
    <source>
        <strain evidence="5">JCM 17251</strain>
    </source>
</reference>
<evidence type="ECO:0000313" key="5">
    <source>
        <dbReference type="EMBL" id="GGN48904.1"/>
    </source>
</evidence>
<feature type="domain" description="PAS" evidence="2">
    <location>
        <begin position="152"/>
        <end position="223"/>
    </location>
</feature>
<dbReference type="NCBIfam" id="TIGR00229">
    <property type="entry name" value="sensory_box"/>
    <property type="match status" value="2"/>
</dbReference>
<dbReference type="CDD" id="cd00130">
    <property type="entry name" value="PAS"/>
    <property type="match status" value="2"/>
</dbReference>
<comment type="caution">
    <text evidence="5">The sequence shown here is derived from an EMBL/GenBank/DDBJ whole genome shotgun (WGS) entry which is preliminary data.</text>
</comment>
<dbReference type="Gene3D" id="3.30.450.20">
    <property type="entry name" value="PAS domain"/>
    <property type="match status" value="2"/>
</dbReference>
<dbReference type="InterPro" id="IPR029787">
    <property type="entry name" value="Nucleotide_cyclase"/>
</dbReference>
<dbReference type="FunFam" id="3.30.70.270:FF:000001">
    <property type="entry name" value="Diguanylate cyclase domain protein"/>
    <property type="match status" value="1"/>
</dbReference>
<evidence type="ECO:0000259" key="4">
    <source>
        <dbReference type="PROSITE" id="PS50887"/>
    </source>
</evidence>
<dbReference type="Pfam" id="PF00990">
    <property type="entry name" value="GGDEF"/>
    <property type="match status" value="1"/>
</dbReference>
<feature type="domain" description="PAC" evidence="3">
    <location>
        <begin position="227"/>
        <end position="279"/>
    </location>
</feature>
<dbReference type="InterPro" id="IPR035965">
    <property type="entry name" value="PAS-like_dom_sf"/>
</dbReference>
<dbReference type="CDD" id="cd01949">
    <property type="entry name" value="GGDEF"/>
    <property type="match status" value="1"/>
</dbReference>
<dbReference type="GO" id="GO:0006355">
    <property type="term" value="P:regulation of DNA-templated transcription"/>
    <property type="evidence" value="ECO:0007669"/>
    <property type="project" value="InterPro"/>
</dbReference>
<dbReference type="Proteomes" id="UP000624041">
    <property type="component" value="Unassembled WGS sequence"/>
</dbReference>
<dbReference type="SMART" id="SM00267">
    <property type="entry name" value="GGDEF"/>
    <property type="match status" value="1"/>
</dbReference>
<keyword evidence="1" id="KW-0175">Coiled coil</keyword>
<accession>A0A917XRF1</accession>
<dbReference type="InterPro" id="IPR043128">
    <property type="entry name" value="Rev_trsase/Diguanyl_cyclase"/>
</dbReference>
<dbReference type="PROSITE" id="PS50112">
    <property type="entry name" value="PAS"/>
    <property type="match status" value="2"/>
</dbReference>
<dbReference type="SUPFAM" id="SSF55785">
    <property type="entry name" value="PYP-like sensor domain (PAS domain)"/>
    <property type="match status" value="2"/>
</dbReference>
<evidence type="ECO:0000259" key="2">
    <source>
        <dbReference type="PROSITE" id="PS50112"/>
    </source>
</evidence>
<dbReference type="InterPro" id="IPR001610">
    <property type="entry name" value="PAC"/>
</dbReference>
<evidence type="ECO:0000313" key="6">
    <source>
        <dbReference type="Proteomes" id="UP000624041"/>
    </source>
</evidence>
<dbReference type="InterPro" id="IPR000160">
    <property type="entry name" value="GGDEF_dom"/>
</dbReference>
<reference evidence="5" key="2">
    <citation type="submission" date="2020-09" db="EMBL/GenBank/DDBJ databases">
        <authorList>
            <person name="Sun Q."/>
            <person name="Ohkuma M."/>
        </authorList>
    </citation>
    <scope>NUCLEOTIDE SEQUENCE</scope>
    <source>
        <strain evidence="5">JCM 17251</strain>
    </source>
</reference>
<dbReference type="InterPro" id="IPR052155">
    <property type="entry name" value="Biofilm_reg_signaling"/>
</dbReference>
<feature type="domain" description="PAS" evidence="2">
    <location>
        <begin position="21"/>
        <end position="82"/>
    </location>
</feature>
<dbReference type="PROSITE" id="PS50113">
    <property type="entry name" value="PAC"/>
    <property type="match status" value="2"/>
</dbReference>
<feature type="coiled-coil region" evidence="1">
    <location>
        <begin position="142"/>
        <end position="169"/>
    </location>
</feature>
<dbReference type="SMART" id="SM00086">
    <property type="entry name" value="PAC"/>
    <property type="match status" value="2"/>
</dbReference>
<organism evidence="5 6">
    <name type="scientific">Oceanobacillus indicireducens</name>
    <dbReference type="NCBI Taxonomy" id="1004261"/>
    <lineage>
        <taxon>Bacteria</taxon>
        <taxon>Bacillati</taxon>
        <taxon>Bacillota</taxon>
        <taxon>Bacilli</taxon>
        <taxon>Bacillales</taxon>
        <taxon>Bacillaceae</taxon>
        <taxon>Oceanobacillus</taxon>
    </lineage>
</organism>
<evidence type="ECO:0000256" key="1">
    <source>
        <dbReference type="SAM" id="Coils"/>
    </source>
</evidence>
<dbReference type="InterPro" id="IPR013767">
    <property type="entry name" value="PAS_fold"/>
</dbReference>
<dbReference type="InterPro" id="IPR000700">
    <property type="entry name" value="PAS-assoc_C"/>
</dbReference>
<evidence type="ECO:0000259" key="3">
    <source>
        <dbReference type="PROSITE" id="PS50113"/>
    </source>
</evidence>
<dbReference type="InterPro" id="IPR000014">
    <property type="entry name" value="PAS"/>
</dbReference>
<dbReference type="RefSeq" id="WP_188855588.1">
    <property type="nucleotide sequence ID" value="NZ_BMOS01000001.1"/>
</dbReference>
<feature type="domain" description="PAC" evidence="3">
    <location>
        <begin position="99"/>
        <end position="151"/>
    </location>
</feature>
<sequence length="463" mass="53813">MDKSNEETNIENEAREDNNQTEHILKKLLDVKFALDKSSVVAITNQRGEILHANDLFCEISKYEREELLGQDHRILNSGHHPRAYFEQMWATIETGNIWNGEIKNRAKDGSYYWVDTTIVPFLNKRGKAYQYITIRYNITSRKKMEEALRKSEEKYRLITENLSDLIAKIDKDGNLMYVSPSYKKFLEIDLSEELESSNFFEWVYKEDIKYVIKTIENVITQKNNALQLEFRIHNKKKNFIETETKINPILDEAGNVVSLVLVIRDITERKRNEKKIYHLAYHDALTNLPNRRSLIDTLHQEVEQAKRNQTQLGVMMVDIDNFKDINDTHGHEFGDLALIEVAKRARNYLRSSDYIARLGGDEFIILMPNLLNIKDAKAVATRMNDSFKNPVEVEGSLLNFSCSIGISVFPSDGIEAKDLLRRADIALYAAKEKGRNGFLLFNPEMEERLLERNLLENESRIP</sequence>
<dbReference type="Gene3D" id="3.30.70.270">
    <property type="match status" value="1"/>
</dbReference>
<name>A0A917XRF1_9BACI</name>
<keyword evidence="6" id="KW-1185">Reference proteome</keyword>
<dbReference type="Pfam" id="PF00989">
    <property type="entry name" value="PAS"/>
    <property type="match status" value="1"/>
</dbReference>
<dbReference type="NCBIfam" id="TIGR00254">
    <property type="entry name" value="GGDEF"/>
    <property type="match status" value="1"/>
</dbReference>
<dbReference type="AlphaFoldDB" id="A0A917XRF1"/>
<proteinExistence type="predicted"/>
<dbReference type="PANTHER" id="PTHR44757">
    <property type="entry name" value="DIGUANYLATE CYCLASE DGCP"/>
    <property type="match status" value="1"/>
</dbReference>
<dbReference type="Pfam" id="PF13426">
    <property type="entry name" value="PAS_9"/>
    <property type="match status" value="1"/>
</dbReference>
<dbReference type="EMBL" id="BMOS01000001">
    <property type="protein sequence ID" value="GGN48904.1"/>
    <property type="molecule type" value="Genomic_DNA"/>
</dbReference>
<protein>
    <recommendedName>
        <fullName evidence="7">Diguanylate cyclase</fullName>
    </recommendedName>
</protein>
<dbReference type="SMART" id="SM00091">
    <property type="entry name" value="PAS"/>
    <property type="match status" value="2"/>
</dbReference>
<dbReference type="PROSITE" id="PS50887">
    <property type="entry name" value="GGDEF"/>
    <property type="match status" value="1"/>
</dbReference>